<protein>
    <submittedName>
        <fullName evidence="1">Uncharacterized protein</fullName>
    </submittedName>
</protein>
<sequence length="136" mass="15730">MCGSYREEKNCFGGGSGEALSFTKASERGTKKIKGIVVKWPKPDVIPLNSKSFFEMVNLEIFISRNAHFSGCVDYLPNYLRWIDLGGDKFRIWGSNILQKHTVTFNLQYLPRHLVTYNMSYSDIRQLKGFKVRIHF</sequence>
<name>A0A498KKZ2_MALDO</name>
<keyword evidence="2" id="KW-1185">Reference proteome</keyword>
<dbReference type="Proteomes" id="UP000290289">
    <property type="component" value="Chromosome 2"/>
</dbReference>
<proteinExistence type="predicted"/>
<evidence type="ECO:0000313" key="2">
    <source>
        <dbReference type="Proteomes" id="UP000290289"/>
    </source>
</evidence>
<evidence type="ECO:0000313" key="1">
    <source>
        <dbReference type="EMBL" id="RXI06302.1"/>
    </source>
</evidence>
<reference evidence="1 2" key="1">
    <citation type="submission" date="2018-10" db="EMBL/GenBank/DDBJ databases">
        <title>A high-quality apple genome assembly.</title>
        <authorList>
            <person name="Hu J."/>
        </authorList>
    </citation>
    <scope>NUCLEOTIDE SEQUENCE [LARGE SCALE GENOMIC DNA]</scope>
    <source>
        <strain evidence="2">cv. HFTH1</strain>
        <tissue evidence="1">Young leaf</tissue>
    </source>
</reference>
<organism evidence="1 2">
    <name type="scientific">Malus domestica</name>
    <name type="common">Apple</name>
    <name type="synonym">Pyrus malus</name>
    <dbReference type="NCBI Taxonomy" id="3750"/>
    <lineage>
        <taxon>Eukaryota</taxon>
        <taxon>Viridiplantae</taxon>
        <taxon>Streptophyta</taxon>
        <taxon>Embryophyta</taxon>
        <taxon>Tracheophyta</taxon>
        <taxon>Spermatophyta</taxon>
        <taxon>Magnoliopsida</taxon>
        <taxon>eudicotyledons</taxon>
        <taxon>Gunneridae</taxon>
        <taxon>Pentapetalae</taxon>
        <taxon>rosids</taxon>
        <taxon>fabids</taxon>
        <taxon>Rosales</taxon>
        <taxon>Rosaceae</taxon>
        <taxon>Amygdaloideae</taxon>
        <taxon>Maleae</taxon>
        <taxon>Malus</taxon>
    </lineage>
</organism>
<accession>A0A498KKZ2</accession>
<gene>
    <name evidence="1" type="ORF">DVH24_018344</name>
</gene>
<dbReference type="AlphaFoldDB" id="A0A498KKZ2"/>
<comment type="caution">
    <text evidence="1">The sequence shown here is derived from an EMBL/GenBank/DDBJ whole genome shotgun (WGS) entry which is preliminary data.</text>
</comment>
<dbReference type="EMBL" id="RDQH01000328">
    <property type="protein sequence ID" value="RXI06302.1"/>
    <property type="molecule type" value="Genomic_DNA"/>
</dbReference>